<organism evidence="2 3">
    <name type="scientific">Persicimonas caeni</name>
    <dbReference type="NCBI Taxonomy" id="2292766"/>
    <lineage>
        <taxon>Bacteria</taxon>
        <taxon>Deltaproteobacteria</taxon>
        <taxon>Bradymonadales</taxon>
        <taxon>Bradymonadaceae</taxon>
        <taxon>Persicimonas</taxon>
    </lineage>
</organism>
<keyword evidence="3" id="KW-1185">Reference proteome</keyword>
<dbReference type="EMBL" id="CP041186">
    <property type="protein sequence ID" value="QDG53875.1"/>
    <property type="molecule type" value="Genomic_DNA"/>
</dbReference>
<dbReference type="AlphaFoldDB" id="A0A4Y6Q1J9"/>
<protein>
    <submittedName>
        <fullName evidence="2">Uncharacterized protein</fullName>
    </submittedName>
</protein>
<sequence length="326" mass="36316">MKDTSSDGGLPQVPQGEGGLGDEQTDTFGAFAACRGAKDCNECPHRPVEITHGCAEQSLIVPPQAASWLHMLEDYEGYWLVEWTQADESTPIHLVVGEGRVFYGIARQCGSWLDSTFDERHEELSADYREYVKERRADANRVAMLELLVDLDKFEVDAQRKSAFLNHLARTLAPGANGKGKRWRLDSRLFENHSFLSFQPVELLTAIGRQLCPVDDLEERLRSMNVEPDEGWIFTRDGDRSGAFVCSTESLPESIDRIREVSSIADTTLAAATGVGKDDGKIKPVVSVHGDHFWMALADEEVVVVTRHPLVHLGRICTMIDDFRAA</sequence>
<dbReference type="Proteomes" id="UP000315995">
    <property type="component" value="Chromosome"/>
</dbReference>
<name>A0A4Y6Q1J9_PERCE</name>
<evidence type="ECO:0000313" key="2">
    <source>
        <dbReference type="EMBL" id="QDG53875.1"/>
    </source>
</evidence>
<accession>A0A5B8YFM5</accession>
<gene>
    <name evidence="2" type="ORF">FIV42_24965</name>
</gene>
<dbReference type="RefSeq" id="WP_141200329.1">
    <property type="nucleotide sequence ID" value="NZ_CP041186.1"/>
</dbReference>
<accession>A0A4Y6Q1J9</accession>
<feature type="region of interest" description="Disordered" evidence="1">
    <location>
        <begin position="1"/>
        <end position="24"/>
    </location>
</feature>
<evidence type="ECO:0000313" key="3">
    <source>
        <dbReference type="Proteomes" id="UP000315995"/>
    </source>
</evidence>
<evidence type="ECO:0000256" key="1">
    <source>
        <dbReference type="SAM" id="MobiDB-lite"/>
    </source>
</evidence>
<proteinExistence type="predicted"/>
<reference evidence="2 3" key="1">
    <citation type="submission" date="2019-06" db="EMBL/GenBank/DDBJ databases">
        <title>Persicimonas caeni gen. nov., sp. nov., a predatory bacterium isolated from solar saltern.</title>
        <authorList>
            <person name="Wang S."/>
        </authorList>
    </citation>
    <scope>NUCLEOTIDE SEQUENCE [LARGE SCALE GENOMIC DNA]</scope>
    <source>
        <strain evidence="2 3">YN101</strain>
    </source>
</reference>